<dbReference type="GO" id="GO:0000155">
    <property type="term" value="F:phosphorelay sensor kinase activity"/>
    <property type="evidence" value="ECO:0007669"/>
    <property type="project" value="InterPro"/>
</dbReference>
<dbReference type="EMBL" id="FQZN01000003">
    <property type="protein sequence ID" value="SHI52399.1"/>
    <property type="molecule type" value="Genomic_DNA"/>
</dbReference>
<keyword evidence="1" id="KW-0812">Transmembrane</keyword>
<evidence type="ECO:0000256" key="1">
    <source>
        <dbReference type="SAM" id="Phobius"/>
    </source>
</evidence>
<keyword evidence="3" id="KW-0808">Transferase</keyword>
<dbReference type="AlphaFoldDB" id="A0A1M6BUI5"/>
<evidence type="ECO:0000313" key="4">
    <source>
        <dbReference type="Proteomes" id="UP000184192"/>
    </source>
</evidence>
<accession>A0A1M6BUI5</accession>
<organism evidence="3 4">
    <name type="scientific">Bacteroides stercorirosoris</name>
    <dbReference type="NCBI Taxonomy" id="871324"/>
    <lineage>
        <taxon>Bacteria</taxon>
        <taxon>Pseudomonadati</taxon>
        <taxon>Bacteroidota</taxon>
        <taxon>Bacteroidia</taxon>
        <taxon>Bacteroidales</taxon>
        <taxon>Bacteroidaceae</taxon>
        <taxon>Bacteroides</taxon>
    </lineage>
</organism>
<reference evidence="4" key="1">
    <citation type="submission" date="2016-11" db="EMBL/GenBank/DDBJ databases">
        <authorList>
            <person name="Varghese N."/>
            <person name="Submissions S."/>
        </authorList>
    </citation>
    <scope>NUCLEOTIDE SEQUENCE [LARGE SCALE GENOMIC DNA]</scope>
    <source>
        <strain evidence="4">DSM 26884</strain>
    </source>
</reference>
<sequence>MKTIPIIGNDSSFLYRFLVSPRLRLARHATLIVALLVIASNLVLFTLRDATGALGNRIYLLIFNLFVLYGSLFYFNLLYLTPRYLLKQKYLTYILYLSGGLIVVFALQATQEYIVSSVLHIPNIFTGYPKVALVMDYLSSFPLTLLSIIGGSMTVLLRLWILENQRVMQLEKIRLQSEIEHLKEQISPSMLFRVLHYSGEQALVNPGKASKMLMKLSQILRYQLYDCNREKVLLNTEIKFLTNYLELEQLVSGKFDFRINASGETGRTFIFPLLFIPFIQYAVKQTEAQKVQPCSIEISLEVESDTVLFNCQVKRRGQGDEGTRGQGSLQHTADIAQPFISSSTNTLVNYQELNKIRQRLNLQYGEQYQLELTDQSIRLELKGGGK</sequence>
<evidence type="ECO:0000313" key="3">
    <source>
        <dbReference type="EMBL" id="SHI52399.1"/>
    </source>
</evidence>
<feature type="transmembrane region" description="Helical" evidence="1">
    <location>
        <begin position="25"/>
        <end position="46"/>
    </location>
</feature>
<dbReference type="RefSeq" id="WP_025832835.1">
    <property type="nucleotide sequence ID" value="NZ_CAMTFU010000001.1"/>
</dbReference>
<dbReference type="GO" id="GO:0016020">
    <property type="term" value="C:membrane"/>
    <property type="evidence" value="ECO:0007669"/>
    <property type="project" value="InterPro"/>
</dbReference>
<keyword evidence="1" id="KW-0472">Membrane</keyword>
<dbReference type="eggNOG" id="COG2972">
    <property type="taxonomic scope" value="Bacteria"/>
</dbReference>
<name>A0A1M6BUI5_9BACE</name>
<keyword evidence="4" id="KW-1185">Reference proteome</keyword>
<feature type="transmembrane region" description="Helical" evidence="1">
    <location>
        <begin position="141"/>
        <end position="162"/>
    </location>
</feature>
<protein>
    <submittedName>
        <fullName evidence="3">Histidine kinase</fullName>
    </submittedName>
</protein>
<dbReference type="Pfam" id="PF06580">
    <property type="entry name" value="His_kinase"/>
    <property type="match status" value="1"/>
</dbReference>
<proteinExistence type="predicted"/>
<evidence type="ECO:0000259" key="2">
    <source>
        <dbReference type="Pfam" id="PF06580"/>
    </source>
</evidence>
<dbReference type="InterPro" id="IPR010559">
    <property type="entry name" value="Sig_transdc_His_kin_internal"/>
</dbReference>
<dbReference type="GeneID" id="92710978"/>
<keyword evidence="1" id="KW-1133">Transmembrane helix</keyword>
<dbReference type="InterPro" id="IPR050640">
    <property type="entry name" value="Bact_2-comp_sensor_kinase"/>
</dbReference>
<feature type="domain" description="Signal transduction histidine kinase internal region" evidence="2">
    <location>
        <begin position="178"/>
        <end position="250"/>
    </location>
</feature>
<dbReference type="Proteomes" id="UP000184192">
    <property type="component" value="Unassembled WGS sequence"/>
</dbReference>
<dbReference type="PANTHER" id="PTHR34220:SF7">
    <property type="entry name" value="SENSOR HISTIDINE KINASE YPDA"/>
    <property type="match status" value="1"/>
</dbReference>
<dbReference type="PANTHER" id="PTHR34220">
    <property type="entry name" value="SENSOR HISTIDINE KINASE YPDA"/>
    <property type="match status" value="1"/>
</dbReference>
<gene>
    <name evidence="3" type="ORF">SAMN05444350_103162</name>
</gene>
<keyword evidence="3" id="KW-0418">Kinase</keyword>
<feature type="transmembrane region" description="Helical" evidence="1">
    <location>
        <begin position="90"/>
        <end position="109"/>
    </location>
</feature>
<feature type="transmembrane region" description="Helical" evidence="1">
    <location>
        <begin position="58"/>
        <end position="78"/>
    </location>
</feature>